<evidence type="ECO:0000256" key="1">
    <source>
        <dbReference type="SAM" id="MobiDB-lite"/>
    </source>
</evidence>
<name>A0A1K1LTG0_9PSEU</name>
<sequence>MTLALDLDQVRRDNTATVSVLRAVPDYLALLRSGAHHERDTHAPVATRWALWARAVDDGPCLDVGFHGDKGTLTWWADGANEKLVPAGTQLRGDVIEYWFASEPVGCTEGEELPVEYVYAALGEFVATGKRPTIIQWIPAAEVPDQRRPPTENVDPISQGWGAALPASGT</sequence>
<accession>A0A1K1LTG0</accession>
<feature type="region of interest" description="Disordered" evidence="1">
    <location>
        <begin position="146"/>
        <end position="170"/>
    </location>
</feature>
<reference evidence="3" key="1">
    <citation type="submission" date="2016-11" db="EMBL/GenBank/DDBJ databases">
        <authorList>
            <person name="Varghese N."/>
            <person name="Submissions S."/>
        </authorList>
    </citation>
    <scope>NUCLEOTIDE SEQUENCE [LARGE SCALE GENOMIC DNA]</scope>
    <source>
        <strain evidence="3">DSM 44671</strain>
    </source>
</reference>
<gene>
    <name evidence="2" type="ORF">SAMN04489730_0123</name>
</gene>
<dbReference type="InterPro" id="IPR025680">
    <property type="entry name" value="DddI"/>
</dbReference>
<organism evidence="2 3">
    <name type="scientific">Amycolatopsis australiensis</name>
    <dbReference type="NCBI Taxonomy" id="546364"/>
    <lineage>
        <taxon>Bacteria</taxon>
        <taxon>Bacillati</taxon>
        <taxon>Actinomycetota</taxon>
        <taxon>Actinomycetes</taxon>
        <taxon>Pseudonocardiales</taxon>
        <taxon>Pseudonocardiaceae</taxon>
        <taxon>Amycolatopsis</taxon>
    </lineage>
</organism>
<dbReference type="Proteomes" id="UP000182740">
    <property type="component" value="Unassembled WGS sequence"/>
</dbReference>
<dbReference type="Pfam" id="PF14430">
    <property type="entry name" value="Imm1"/>
    <property type="match status" value="1"/>
</dbReference>
<dbReference type="EMBL" id="FPJG01000002">
    <property type="protein sequence ID" value="SFW12926.1"/>
    <property type="molecule type" value="Genomic_DNA"/>
</dbReference>
<keyword evidence="3" id="KW-1185">Reference proteome</keyword>
<dbReference type="AlphaFoldDB" id="A0A1K1LTG0"/>
<dbReference type="OrthoDB" id="5185958at2"/>
<protein>
    <submittedName>
        <fullName evidence="2">Immunity protein Imm1</fullName>
    </submittedName>
</protein>
<proteinExistence type="predicted"/>
<dbReference type="RefSeq" id="WP_072474383.1">
    <property type="nucleotide sequence ID" value="NZ_FPJG01000002.1"/>
</dbReference>
<evidence type="ECO:0000313" key="3">
    <source>
        <dbReference type="Proteomes" id="UP000182740"/>
    </source>
</evidence>
<evidence type="ECO:0000313" key="2">
    <source>
        <dbReference type="EMBL" id="SFW12926.1"/>
    </source>
</evidence>